<evidence type="ECO:0000256" key="4">
    <source>
        <dbReference type="ARBA" id="ARBA00022989"/>
    </source>
</evidence>
<feature type="domain" description="DUF4131" evidence="8">
    <location>
        <begin position="24"/>
        <end position="224"/>
    </location>
</feature>
<keyword evidence="4 6" id="KW-1133">Transmembrane helix</keyword>
<dbReference type="InterPro" id="IPR052159">
    <property type="entry name" value="Competence_DNA_uptake"/>
</dbReference>
<keyword evidence="3 6" id="KW-0812">Transmembrane</keyword>
<dbReference type="GeneID" id="57098079"/>
<dbReference type="Pfam" id="PF13567">
    <property type="entry name" value="DUF4131"/>
    <property type="match status" value="1"/>
</dbReference>
<evidence type="ECO:0000256" key="5">
    <source>
        <dbReference type="ARBA" id="ARBA00023136"/>
    </source>
</evidence>
<dbReference type="InterPro" id="IPR025405">
    <property type="entry name" value="DUF4131"/>
</dbReference>
<dbReference type="Gene3D" id="3.60.15.10">
    <property type="entry name" value="Ribonuclease Z/Hydroxyacylglutathione hydrolase-like"/>
    <property type="match status" value="1"/>
</dbReference>
<dbReference type="InterPro" id="IPR004477">
    <property type="entry name" value="ComEC_N"/>
</dbReference>
<dbReference type="GO" id="GO:0005886">
    <property type="term" value="C:plasma membrane"/>
    <property type="evidence" value="ECO:0007669"/>
    <property type="project" value="UniProtKB-SubCell"/>
</dbReference>
<feature type="transmembrane region" description="Helical" evidence="6">
    <location>
        <begin position="496"/>
        <end position="519"/>
    </location>
</feature>
<comment type="caution">
    <text evidence="9">The sequence shown here is derived from an EMBL/GenBank/DDBJ whole genome shotgun (WGS) entry which is preliminary data.</text>
</comment>
<evidence type="ECO:0000256" key="1">
    <source>
        <dbReference type="ARBA" id="ARBA00004651"/>
    </source>
</evidence>
<protein>
    <submittedName>
        <fullName evidence="9">Competence protein</fullName>
    </submittedName>
</protein>
<feature type="transmembrane region" description="Helical" evidence="6">
    <location>
        <begin position="309"/>
        <end position="325"/>
    </location>
</feature>
<evidence type="ECO:0000256" key="2">
    <source>
        <dbReference type="ARBA" id="ARBA00022475"/>
    </source>
</evidence>
<dbReference type="PANTHER" id="PTHR30619:SF1">
    <property type="entry name" value="RECOMBINATION PROTEIN 2"/>
    <property type="match status" value="1"/>
</dbReference>
<keyword evidence="2" id="KW-1003">Cell membrane</keyword>
<dbReference type="RefSeq" id="WP_099068491.1">
    <property type="nucleotide sequence ID" value="NZ_LAHD01000073.1"/>
</dbReference>
<name>A0A9Q6EJU1_NOSLI</name>
<evidence type="ECO:0000256" key="3">
    <source>
        <dbReference type="ARBA" id="ARBA00022692"/>
    </source>
</evidence>
<proteinExistence type="predicted"/>
<sequence length="785" mass="86261">MIQASGVIICLGYILGLLFTAIPWGGAWILILGIAGAIFLRRRYIISRKLAQKAENGRGKAKTMLNNWQTIPDPRIWLAAGLVGLLATVYFQWRVPEPSAKDISQFVPPGNSSNQEQLVIVRGEVASNPRLTRSQRGQFWLEATQLDEVKNAQGSAGIPKGVTGKLYVTVPILQATGLYPGQQIAVTGILYKPKAASNPGGFDFQKFLKQEGTFAGLIGRQINVLEQERKWGWWQIRQRIVRSQVQSLGIPKGSLVSAMVLGSKAVDLPYDIRDLFVKAGLAHALAASGFQTSLILGVILQLTKRTRKGIQFTLGFLGLIIFLSLTGFQPAVLRAVIMGFAALIGLLLKRKVKQLGSLLLAATLLLLFNPLWIWDLGFQLSFLATLGLVVTVPPIIERLNWLPSAIASLIAVPLAATIWTLPVQLFVFGVVPTYSLLLNVLSTPLISIISIGGIISAIAALILTEAGSFVAGLLHYPTDWMIQLVEFFSNLPGNSVAVGSISSWQLLAIYALIILVWLVRWWQQRWWFASVIAIGLVIVPLWHSANTLFRITILESGTEPIIVVQDKGTVTVINSGDEGTGRFTILPFLQQQGINQINWAIATDFQGNESNAWFELAQRLPIKNFYDYSPKPENAIAIQAIQEEIQKHQGSYQPLAVGQAVQAGSLVAQLINDELPILQLQILDWNWLLVGNIKSQEVQKLVKNGSLPRPQVLWCAPQSLKNLVLVLQPQVAITAAANLDEKTLSELNQSKTKVFFTGRDGAIQWSPNRDFEAFIEAPENQSSVL</sequence>
<dbReference type="NCBIfam" id="TIGR00360">
    <property type="entry name" value="ComEC_N-term"/>
    <property type="match status" value="1"/>
</dbReference>
<dbReference type="PANTHER" id="PTHR30619">
    <property type="entry name" value="DNA INTERNALIZATION/COMPETENCE PROTEIN COMEC/REC2"/>
    <property type="match status" value="1"/>
</dbReference>
<feature type="transmembrane region" description="Helical" evidence="6">
    <location>
        <begin position="355"/>
        <end position="374"/>
    </location>
</feature>
<dbReference type="Proteomes" id="UP000222310">
    <property type="component" value="Unassembled WGS sequence"/>
</dbReference>
<accession>A0A9Q6EJU1</accession>
<evidence type="ECO:0000313" key="9">
    <source>
        <dbReference type="EMBL" id="PHK01144.1"/>
    </source>
</evidence>
<gene>
    <name evidence="9" type="ORF">VF08_22600</name>
</gene>
<comment type="subcellular location">
    <subcellularLocation>
        <location evidence="1">Cell membrane</location>
        <topology evidence="1">Multi-pass membrane protein</topology>
    </subcellularLocation>
</comment>
<dbReference type="AlphaFoldDB" id="A0A9Q6EJU1"/>
<dbReference type="InterPro" id="IPR036866">
    <property type="entry name" value="RibonucZ/Hydroxyglut_hydro"/>
</dbReference>
<feature type="transmembrane region" description="Helical" evidence="6">
    <location>
        <begin position="331"/>
        <end position="348"/>
    </location>
</feature>
<keyword evidence="5 6" id="KW-0472">Membrane</keyword>
<feature type="transmembrane region" description="Helical" evidence="6">
    <location>
        <begin position="526"/>
        <end position="543"/>
    </location>
</feature>
<feature type="transmembrane region" description="Helical" evidence="6">
    <location>
        <begin position="6"/>
        <end position="39"/>
    </location>
</feature>
<feature type="domain" description="ComEC/Rec2-related protein" evidence="7">
    <location>
        <begin position="260"/>
        <end position="522"/>
    </location>
</feature>
<evidence type="ECO:0000259" key="7">
    <source>
        <dbReference type="Pfam" id="PF03772"/>
    </source>
</evidence>
<evidence type="ECO:0000256" key="6">
    <source>
        <dbReference type="SAM" id="Phobius"/>
    </source>
</evidence>
<evidence type="ECO:0000259" key="8">
    <source>
        <dbReference type="Pfam" id="PF13567"/>
    </source>
</evidence>
<reference evidence="9 10" key="1">
    <citation type="submission" date="2015-02" db="EMBL/GenBank/DDBJ databases">
        <title>Nostoc linckia genome annotation.</title>
        <authorList>
            <person name="Zhou Z."/>
        </authorList>
    </citation>
    <scope>NUCLEOTIDE SEQUENCE [LARGE SCALE GENOMIC DNA]</scope>
    <source>
        <strain evidence="10">z8</strain>
    </source>
</reference>
<organism evidence="9 10">
    <name type="scientific">Nostoc linckia z8</name>
    <dbReference type="NCBI Taxonomy" id="1628746"/>
    <lineage>
        <taxon>Bacteria</taxon>
        <taxon>Bacillati</taxon>
        <taxon>Cyanobacteriota</taxon>
        <taxon>Cyanophyceae</taxon>
        <taxon>Nostocales</taxon>
        <taxon>Nostocaceae</taxon>
        <taxon>Nostoc</taxon>
    </lineage>
</organism>
<dbReference type="EMBL" id="LAHD01000073">
    <property type="protein sequence ID" value="PHK01144.1"/>
    <property type="molecule type" value="Genomic_DNA"/>
</dbReference>
<evidence type="ECO:0000313" key="10">
    <source>
        <dbReference type="Proteomes" id="UP000222310"/>
    </source>
</evidence>
<feature type="transmembrane region" description="Helical" evidence="6">
    <location>
        <begin position="281"/>
        <end position="302"/>
    </location>
</feature>
<dbReference type="Pfam" id="PF03772">
    <property type="entry name" value="Competence"/>
    <property type="match status" value="1"/>
</dbReference>